<accession>A0A7Y8KX79</accession>
<organism evidence="2 3">
    <name type="scientific">Hydrogenophaga aromaticivorans</name>
    <dbReference type="NCBI Taxonomy" id="2610898"/>
    <lineage>
        <taxon>Bacteria</taxon>
        <taxon>Pseudomonadati</taxon>
        <taxon>Pseudomonadota</taxon>
        <taxon>Betaproteobacteria</taxon>
        <taxon>Burkholderiales</taxon>
        <taxon>Comamonadaceae</taxon>
        <taxon>Hydrogenophaga</taxon>
    </lineage>
</organism>
<feature type="compositionally biased region" description="Basic and acidic residues" evidence="1">
    <location>
        <begin position="15"/>
        <end position="34"/>
    </location>
</feature>
<protein>
    <recommendedName>
        <fullName evidence="4">Transposase</fullName>
    </recommendedName>
</protein>
<evidence type="ECO:0000313" key="3">
    <source>
        <dbReference type="Proteomes" id="UP000545507"/>
    </source>
</evidence>
<proteinExistence type="predicted"/>
<sequence length="232" mass="26256">MADEAPGLAVPDANSGHDSEVASRDRRLQHTNADERRIFQAAERCTKSGSIDALMRHEDAYSPSLITWRRQWEVADLAAMATVKRAPNAEPKRAVTSHMTLLTRERNGFKSRLARASDRLRQAAVMAVALNPHRCPTLHGSIHRHRRKPHRKQADPGRPVHDIRCSKVIDTFRLVDLRHVARCWVDVLTGEMRCKDQVMLCDGDETDVAVMWPDCTSFEGADKCGSPFFRRI</sequence>
<dbReference type="Proteomes" id="UP000545507">
    <property type="component" value="Unassembled WGS sequence"/>
</dbReference>
<evidence type="ECO:0008006" key="4">
    <source>
        <dbReference type="Google" id="ProtNLM"/>
    </source>
</evidence>
<keyword evidence="3" id="KW-1185">Reference proteome</keyword>
<dbReference type="RefSeq" id="WP_218179365.1">
    <property type="nucleotide sequence ID" value="NZ_VYGV01000006.1"/>
</dbReference>
<feature type="region of interest" description="Disordered" evidence="1">
    <location>
        <begin position="1"/>
        <end position="34"/>
    </location>
</feature>
<evidence type="ECO:0000256" key="1">
    <source>
        <dbReference type="SAM" id="MobiDB-lite"/>
    </source>
</evidence>
<feature type="compositionally biased region" description="Basic residues" evidence="1">
    <location>
        <begin position="141"/>
        <end position="151"/>
    </location>
</feature>
<dbReference type="EMBL" id="VYGV01000006">
    <property type="protein sequence ID" value="NWF44743.1"/>
    <property type="molecule type" value="Genomic_DNA"/>
</dbReference>
<gene>
    <name evidence="2" type="ORF">F3K02_05680</name>
</gene>
<dbReference type="AlphaFoldDB" id="A0A7Y8KX79"/>
<evidence type="ECO:0000313" key="2">
    <source>
        <dbReference type="EMBL" id="NWF44743.1"/>
    </source>
</evidence>
<name>A0A7Y8KX79_9BURK</name>
<reference evidence="2 3" key="1">
    <citation type="submission" date="2019-09" db="EMBL/GenBank/DDBJ databases">
        <title>Hydrogenophaga aromatica sp. nov., isolated from a para-xylene-degrading enrichment culture.</title>
        <authorList>
            <person name="Tancsics A."/>
            <person name="Banerjee S."/>
        </authorList>
    </citation>
    <scope>NUCLEOTIDE SEQUENCE [LARGE SCALE GENOMIC DNA]</scope>
    <source>
        <strain evidence="2 3">D2P1</strain>
    </source>
</reference>
<comment type="caution">
    <text evidence="2">The sequence shown here is derived from an EMBL/GenBank/DDBJ whole genome shotgun (WGS) entry which is preliminary data.</text>
</comment>
<feature type="region of interest" description="Disordered" evidence="1">
    <location>
        <begin position="138"/>
        <end position="159"/>
    </location>
</feature>